<evidence type="ECO:0000313" key="2">
    <source>
        <dbReference type="Proteomes" id="UP000790377"/>
    </source>
</evidence>
<dbReference type="EMBL" id="MU267887">
    <property type="protein sequence ID" value="KAH7907620.1"/>
    <property type="molecule type" value="Genomic_DNA"/>
</dbReference>
<proteinExistence type="predicted"/>
<gene>
    <name evidence="1" type="ORF">BJ138DRAFT_460116</name>
</gene>
<accession>A0ACB8A2P9</accession>
<keyword evidence="2" id="KW-1185">Reference proteome</keyword>
<sequence length="989" mass="110482">MVILTNTISALDTAKELVPLDMGTGSWIQRQFHRKKKDATPSRPSAPETKSHDGTMVVLTNAISALDMAKELVPLDIAKGVLSTLSSILTVVKNTMQNKDDFTEIVSRCDQIAQSIKRSTCGTSTSEIDPRITQALGELKSFVDGIEKTLKAKEQRTLTERAFSASVDQGSIARWKEQLDFFLRRYNNELIMHIAVTVDRIRGAGIMEGKSDEPDREPPPAQPPMLFGRDTLVQDVVESLNSQHVVLVGPGGIGKSSIAKAILNVDSIVARFNGRRFFVRFDNINASQVTFDTFIGRIAGTLGVRSNRLSSITTFLGASDVLLVFDNAETFQDVASGADRIAEAIEEFGALPTVTIIFTTRNRRVPTNLQCIIIDVPALEPNAARNAFTHTYHTNGSPAIIDKLLSDLDFHPLSINILAHVARENQWTLEELMRSWEGQQTRLLDVGNGKLQSLSVTIELSLTSSSIQRLGADARHVMQVAAFLPQGLNERGLEHLFPTVPNIHSVVDALCRLSLMYRKMDAYTMLSPIRLHISSAHKDDDIPSLNLMHVRAYYYKQLAEVNGKDDKGPWITTEDANLERLLAHDLSCATPMDMVFVCRACRQFIDQLMQHKPRPTSLRPVILRLPEGNRSRNADLDSKAGCAFHLAMLTHNLVNVTESIDLYATAKRLFILSQRYDLAALCLEYLAFQYTWLGKISAAEYTLQDALTMRREHHILSSEDEARIILTLGGATMYSGRLGETRVLLTRARRYFQDVNNMDYLSRTMRQQGEMELRSGNYLAARQHFEARFLLPTFMGNAVERAWNFIFLSAVDVREGNFSEARKLLEEASALVPEGKDVYTACSVLFHQGALASDGGDFDLARDFFRRVFVEVAAHGGQTEPALATYYSARNELFAQEYHKGRDLFSKALEYFAELSYMTLQVKCVRALGEIALLEKDFTGANLQFVKAKSLCDELGIHPDFLYNGLSPSKLKASHQGWKLFLEGHLLSS</sequence>
<comment type="caution">
    <text evidence="1">The sequence shown here is derived from an EMBL/GenBank/DDBJ whole genome shotgun (WGS) entry which is preliminary data.</text>
</comment>
<dbReference type="Proteomes" id="UP000790377">
    <property type="component" value="Unassembled WGS sequence"/>
</dbReference>
<organism evidence="1 2">
    <name type="scientific">Hygrophoropsis aurantiaca</name>
    <dbReference type="NCBI Taxonomy" id="72124"/>
    <lineage>
        <taxon>Eukaryota</taxon>
        <taxon>Fungi</taxon>
        <taxon>Dikarya</taxon>
        <taxon>Basidiomycota</taxon>
        <taxon>Agaricomycotina</taxon>
        <taxon>Agaricomycetes</taxon>
        <taxon>Agaricomycetidae</taxon>
        <taxon>Boletales</taxon>
        <taxon>Coniophorineae</taxon>
        <taxon>Hygrophoropsidaceae</taxon>
        <taxon>Hygrophoropsis</taxon>
    </lineage>
</organism>
<reference evidence="1" key="1">
    <citation type="journal article" date="2021" name="New Phytol.">
        <title>Evolutionary innovations through gain and loss of genes in the ectomycorrhizal Boletales.</title>
        <authorList>
            <person name="Wu G."/>
            <person name="Miyauchi S."/>
            <person name="Morin E."/>
            <person name="Kuo A."/>
            <person name="Drula E."/>
            <person name="Varga T."/>
            <person name="Kohler A."/>
            <person name="Feng B."/>
            <person name="Cao Y."/>
            <person name="Lipzen A."/>
            <person name="Daum C."/>
            <person name="Hundley H."/>
            <person name="Pangilinan J."/>
            <person name="Johnson J."/>
            <person name="Barry K."/>
            <person name="LaButti K."/>
            <person name="Ng V."/>
            <person name="Ahrendt S."/>
            <person name="Min B."/>
            <person name="Choi I.G."/>
            <person name="Park H."/>
            <person name="Plett J.M."/>
            <person name="Magnuson J."/>
            <person name="Spatafora J.W."/>
            <person name="Nagy L.G."/>
            <person name="Henrissat B."/>
            <person name="Grigoriev I.V."/>
            <person name="Yang Z.L."/>
            <person name="Xu J."/>
            <person name="Martin F.M."/>
        </authorList>
    </citation>
    <scope>NUCLEOTIDE SEQUENCE</scope>
    <source>
        <strain evidence="1">ATCC 28755</strain>
    </source>
</reference>
<name>A0ACB8A2P9_9AGAM</name>
<evidence type="ECO:0000313" key="1">
    <source>
        <dbReference type="EMBL" id="KAH7907620.1"/>
    </source>
</evidence>
<protein>
    <submittedName>
        <fullName evidence="1">Uncharacterized protein</fullName>
    </submittedName>
</protein>